<dbReference type="Proteomes" id="UP001212337">
    <property type="component" value="Unassembled WGS sequence"/>
</dbReference>
<dbReference type="EMBL" id="CAACYJ010000040">
    <property type="protein sequence ID" value="VFB20955.1"/>
    <property type="molecule type" value="Genomic_DNA"/>
</dbReference>
<keyword evidence="6" id="KW-0653">Protein transport</keyword>
<proteinExistence type="predicted"/>
<accession>A0A449INI9</accession>
<dbReference type="Gene3D" id="2.30.30.830">
    <property type="match status" value="1"/>
</dbReference>
<evidence type="ECO:0000256" key="3">
    <source>
        <dbReference type="ARBA" id="ARBA00022475"/>
    </source>
</evidence>
<dbReference type="AlphaFoldDB" id="A0A449INI9"/>
<evidence type="ECO:0000256" key="2">
    <source>
        <dbReference type="ARBA" id="ARBA00022448"/>
    </source>
</evidence>
<gene>
    <name evidence="12" type="primary">xcpP</name>
    <name evidence="12" type="ORF">NCTC10754_03592</name>
    <name evidence="11" type="ORF">PI499_06250</name>
</gene>
<evidence type="ECO:0000256" key="1">
    <source>
        <dbReference type="ARBA" id="ARBA00004533"/>
    </source>
</evidence>
<evidence type="ECO:0000313" key="11">
    <source>
        <dbReference type="EMBL" id="MDA7021484.1"/>
    </source>
</evidence>
<organism evidence="12 13">
    <name type="scientific">Pseudomonas fragi</name>
    <dbReference type="NCBI Taxonomy" id="296"/>
    <lineage>
        <taxon>Bacteria</taxon>
        <taxon>Pseudomonadati</taxon>
        <taxon>Pseudomonadota</taxon>
        <taxon>Gammaproteobacteria</taxon>
        <taxon>Pseudomonadales</taxon>
        <taxon>Pseudomonadaceae</taxon>
        <taxon>Pseudomonas</taxon>
    </lineage>
</organism>
<comment type="subcellular location">
    <subcellularLocation>
        <location evidence="1">Cell inner membrane</location>
    </subcellularLocation>
</comment>
<evidence type="ECO:0000256" key="9">
    <source>
        <dbReference type="SAM" id="Phobius"/>
    </source>
</evidence>
<name>A0A449INI9_PSEFR</name>
<feature type="transmembrane region" description="Helical" evidence="9">
    <location>
        <begin position="12"/>
        <end position="31"/>
    </location>
</feature>
<dbReference type="GO" id="GO:0015031">
    <property type="term" value="P:protein transport"/>
    <property type="evidence" value="ECO:0007669"/>
    <property type="project" value="UniProtKB-KW"/>
</dbReference>
<keyword evidence="2" id="KW-0813">Transport</keyword>
<evidence type="ECO:0000313" key="14">
    <source>
        <dbReference type="Proteomes" id="UP001212337"/>
    </source>
</evidence>
<dbReference type="GO" id="GO:0005886">
    <property type="term" value="C:plasma membrane"/>
    <property type="evidence" value="ECO:0007669"/>
    <property type="project" value="UniProtKB-SubCell"/>
</dbReference>
<keyword evidence="14" id="KW-1185">Reference proteome</keyword>
<evidence type="ECO:0000313" key="12">
    <source>
        <dbReference type="EMBL" id="VFB20955.1"/>
    </source>
</evidence>
<dbReference type="InterPro" id="IPR024961">
    <property type="entry name" value="T2SS_GspC_N"/>
</dbReference>
<evidence type="ECO:0000313" key="13">
    <source>
        <dbReference type="Proteomes" id="UP000330809"/>
    </source>
</evidence>
<dbReference type="Pfam" id="PF11356">
    <property type="entry name" value="T2SSC"/>
    <property type="match status" value="1"/>
</dbReference>
<evidence type="ECO:0000256" key="7">
    <source>
        <dbReference type="ARBA" id="ARBA00022989"/>
    </source>
</evidence>
<dbReference type="Proteomes" id="UP000330809">
    <property type="component" value="Unassembled WGS sequence"/>
</dbReference>
<feature type="domain" description="Type II secretion system protein GspC N-terminal" evidence="10">
    <location>
        <begin position="83"/>
        <end position="143"/>
    </location>
</feature>
<evidence type="ECO:0000256" key="8">
    <source>
        <dbReference type="ARBA" id="ARBA00023136"/>
    </source>
</evidence>
<evidence type="ECO:0000256" key="5">
    <source>
        <dbReference type="ARBA" id="ARBA00022692"/>
    </source>
</evidence>
<evidence type="ECO:0000256" key="4">
    <source>
        <dbReference type="ARBA" id="ARBA00022519"/>
    </source>
</evidence>
<dbReference type="EMBL" id="JAQJVI010000005">
    <property type="protein sequence ID" value="MDA7021484.1"/>
    <property type="molecule type" value="Genomic_DNA"/>
</dbReference>
<sequence>MNSSIQVFKHCFSSVWASLALILVYGSYLVWQEQGYRHSIHMQSELAPLNVSDPPAPGLFKPEAIATLFGLVTQDRRVPSAEPLQLRASFVASQGSSQALLADAQSARFYSEGEPLPGGSVLRRIEMDHVVLWRNGREEYLTLKPPNQYVLPLSTAPATTSQETTFYLRPSTGKL</sequence>
<keyword evidence="4" id="KW-0997">Cell inner membrane</keyword>
<evidence type="ECO:0000256" key="6">
    <source>
        <dbReference type="ARBA" id="ARBA00022927"/>
    </source>
</evidence>
<protein>
    <submittedName>
        <fullName evidence="12">Protein XcpP</fullName>
    </submittedName>
    <submittedName>
        <fullName evidence="11">Type II secretion system protein N</fullName>
    </submittedName>
</protein>
<keyword evidence="7 9" id="KW-1133">Transmembrane helix</keyword>
<keyword evidence="8 9" id="KW-0472">Membrane</keyword>
<keyword evidence="5 9" id="KW-0812">Transmembrane</keyword>
<evidence type="ECO:0000259" key="10">
    <source>
        <dbReference type="Pfam" id="PF11356"/>
    </source>
</evidence>
<reference evidence="11 14" key="2">
    <citation type="submission" date="2023-01" db="EMBL/GenBank/DDBJ databases">
        <title>Effects of deletion of Siderophore biosynthase gene in Pseudomonas fragi on quorum sensing and spoliage ability.</title>
        <authorList>
            <person name="Cui F."/>
            <person name="Wang D."/>
            <person name="Liu J."/>
            <person name="Wang Q."/>
            <person name="Li T."/>
            <person name="Li J."/>
        </authorList>
    </citation>
    <scope>NUCLEOTIDE SEQUENCE [LARGE SCALE GENOMIC DNA]</scope>
    <source>
        <strain evidence="11 14">MS-10</strain>
    </source>
</reference>
<keyword evidence="3" id="KW-1003">Cell membrane</keyword>
<dbReference type="RefSeq" id="WP_095025220.1">
    <property type="nucleotide sequence ID" value="NZ_CAACYJ010000040.1"/>
</dbReference>
<reference evidence="12 13" key="1">
    <citation type="submission" date="2019-02" db="EMBL/GenBank/DDBJ databases">
        <authorList>
            <consortium name="Pathogen Informatics"/>
        </authorList>
    </citation>
    <scope>NUCLEOTIDE SEQUENCE [LARGE SCALE GENOMIC DNA]</scope>
    <source>
        <strain evidence="12 13">3012STDY7103891</strain>
    </source>
</reference>